<dbReference type="InterPro" id="IPR013320">
    <property type="entry name" value="ConA-like_dom_sf"/>
</dbReference>
<dbReference type="Pfam" id="PF13385">
    <property type="entry name" value="Laminin_G_3"/>
    <property type="match status" value="1"/>
</dbReference>
<dbReference type="InterPro" id="IPR036909">
    <property type="entry name" value="Cyt_c-like_dom_sf"/>
</dbReference>
<dbReference type="Proteomes" id="UP000276603">
    <property type="component" value="Unassembled WGS sequence"/>
</dbReference>
<gene>
    <name evidence="4" type="ORF">D7Z94_23365</name>
</gene>
<evidence type="ECO:0000259" key="2">
    <source>
        <dbReference type="Pfam" id="PF07587"/>
    </source>
</evidence>
<proteinExistence type="predicted"/>
<dbReference type="OrthoDB" id="1450284at2"/>
<dbReference type="GO" id="GO:0004553">
    <property type="term" value="F:hydrolase activity, hydrolyzing O-glycosyl compounds"/>
    <property type="evidence" value="ECO:0007669"/>
    <property type="project" value="UniProtKB-ARBA"/>
</dbReference>
<dbReference type="Pfam" id="PF07635">
    <property type="entry name" value="PSCyt1"/>
    <property type="match status" value="1"/>
</dbReference>
<dbReference type="GO" id="GO:0005975">
    <property type="term" value="P:carbohydrate metabolic process"/>
    <property type="evidence" value="ECO:0007669"/>
    <property type="project" value="UniProtKB-ARBA"/>
</dbReference>
<dbReference type="SUPFAM" id="SSF46626">
    <property type="entry name" value="Cytochrome c"/>
    <property type="match status" value="1"/>
</dbReference>
<dbReference type="AlphaFoldDB" id="A0A3B0BWZ4"/>
<dbReference type="EMBL" id="RBCJ01000006">
    <property type="protein sequence ID" value="RKN76734.1"/>
    <property type="molecule type" value="Genomic_DNA"/>
</dbReference>
<evidence type="ECO:0000259" key="3">
    <source>
        <dbReference type="Pfam" id="PF07635"/>
    </source>
</evidence>
<evidence type="ECO:0000313" key="5">
    <source>
        <dbReference type="Proteomes" id="UP000276603"/>
    </source>
</evidence>
<dbReference type="Pfam" id="PF07583">
    <property type="entry name" value="PSCyt2"/>
    <property type="match status" value="1"/>
</dbReference>
<reference evidence="4 5" key="1">
    <citation type="submission" date="2018-10" db="EMBL/GenBank/DDBJ databases">
        <title>Ulvibacterium marinum gen. nov., sp. nov., a novel marine bacterium of the family Flavobacteriaceae, isolated from a culture of the green alga Ulva prolifera.</title>
        <authorList>
            <person name="Zhang Z."/>
        </authorList>
    </citation>
    <scope>NUCLEOTIDE SEQUENCE [LARGE SCALE GENOMIC DNA]</scope>
    <source>
        <strain evidence="4 5">CCMM003</strain>
    </source>
</reference>
<dbReference type="GO" id="GO:0009055">
    <property type="term" value="F:electron transfer activity"/>
    <property type="evidence" value="ECO:0007669"/>
    <property type="project" value="InterPro"/>
</dbReference>
<dbReference type="RefSeq" id="WP_120714081.1">
    <property type="nucleotide sequence ID" value="NZ_RBCJ01000006.1"/>
</dbReference>
<feature type="domain" description="Cytochrome C Planctomycete-type" evidence="3">
    <location>
        <begin position="53"/>
        <end position="114"/>
    </location>
</feature>
<evidence type="ECO:0000259" key="1">
    <source>
        <dbReference type="Pfam" id="PF07583"/>
    </source>
</evidence>
<evidence type="ECO:0000313" key="4">
    <source>
        <dbReference type="EMBL" id="RKN76734.1"/>
    </source>
</evidence>
<feature type="domain" description="DUF1549" evidence="1">
    <location>
        <begin position="164"/>
        <end position="370"/>
    </location>
</feature>
<dbReference type="SUPFAM" id="SSF49899">
    <property type="entry name" value="Concanavalin A-like lectins/glucanases"/>
    <property type="match status" value="1"/>
</dbReference>
<protein>
    <submittedName>
        <fullName evidence="4">DUF1553 domain-containing protein</fullName>
    </submittedName>
</protein>
<dbReference type="InterPro" id="IPR011429">
    <property type="entry name" value="Cyt_c_Planctomycete-type"/>
</dbReference>
<accession>A0A3B0BWZ4</accession>
<dbReference type="PANTHER" id="PTHR35889:SF3">
    <property type="entry name" value="F-BOX DOMAIN-CONTAINING PROTEIN"/>
    <property type="match status" value="1"/>
</dbReference>
<sequence length="1078" mass="122990">MTGYRKLILGCLSVIIFSNCTWNPPDLIETAYEELPDQIDFNYHVKPILSDKCFACHGPDMANQKAGLRLDIAENAYEALEGSGKHPVVPGRPGKSEIVKRMLSEDPEVKMPSPEFKVELSEREIATLVKWVEQGAEYKPHWSFIAPKKEELPKVSTKDWTNNEIDFFIGNKLDKEKLKPSVRATKESLIRRLNFDLIGLPPTLQQIQDFVNDTTDQAYEKVVDRLLASPAYGERMASEWMDVARYADSDGYLDDKHRDFSPYRDWVIKAFNKNMSYEQFTTWQLAGDLIENPTQESKLATAFNRLHKRNSEAGIVFEEYRVEYVADRTLSVGKAFLGLSVECARCHDHKYDPISQKDHYELFAFFNSTNELGTAVYGPGQVPGPSLLLTNEEQEKVLQYIDTNIKVAKKELVSVQNEKLKGIPVTKLKTNLDAHLQRGLQKGLVAQLNFDSFIPEDKKTLLTKSGDQSGNMTVIKEPELKKGANGKAVFFNDYTAITLPKKVGWFDQSDPFTVSVSVFPDTLYEEASLFTHCEETRLGLKGYSMHLENNHLKFIMARSWPSNAMQVKTKKPIPEKEWSNITVSYDGLARAEGVHIYINGKEAPVEIEINNLYKSILFRKNVHNYPFYGFTMGVRDKFKTFKDGGIDNLRIYDRELSALEVLYDIVPEEALKLVKEEKNSDFLTDFYYTSIDQETEAKRKKLQKLRKERIQELEPIKEIMVLGDLPDPRPTYILDRGMYDAPTEEVVPDVPEAVMPFGEDLPRNRLGLTNWLFDENNPLTSRVFVNRLWQMHFGRGLVATSDDFGNQGNLPSHPKLLDWLAVEFMESGWDIKKMHKFMVMSATYQQSSEVRPELLEIDTDNVLLARGPSRRMTAEMVRDNALAISGLLSPKVGGPSVYPYQPEGLWDEISNKPWRYRYKQEPGEGLYRRSLYTIWKRTSAPPSMQIFDVGDRSVCTVSRRQTSTPLQALVLLNDPQFVEASYILAENIIEEVGDHTEEQLEQAFQLSTGRAPKSLELNLLKKFYGDELERFLAKKEDAMAYLGMGDAKIKNTSDPIQVAALATVINGIMNTSEGYTLR</sequence>
<dbReference type="GO" id="GO:0020037">
    <property type="term" value="F:heme binding"/>
    <property type="evidence" value="ECO:0007669"/>
    <property type="project" value="InterPro"/>
</dbReference>
<dbReference type="PANTHER" id="PTHR35889">
    <property type="entry name" value="CYCLOINULO-OLIGOSACCHARIDE FRUCTANOTRANSFERASE-RELATED"/>
    <property type="match status" value="1"/>
</dbReference>
<dbReference type="Pfam" id="PF07587">
    <property type="entry name" value="PSD1"/>
    <property type="match status" value="1"/>
</dbReference>
<dbReference type="InterPro" id="IPR011444">
    <property type="entry name" value="DUF1549"/>
</dbReference>
<dbReference type="Gene3D" id="2.60.120.200">
    <property type="match status" value="1"/>
</dbReference>
<name>A0A3B0BWZ4_9FLAO</name>
<feature type="domain" description="DUF1553" evidence="2">
    <location>
        <begin position="764"/>
        <end position="1024"/>
    </location>
</feature>
<keyword evidence="5" id="KW-1185">Reference proteome</keyword>
<dbReference type="InterPro" id="IPR022655">
    <property type="entry name" value="DUF1553"/>
</dbReference>
<organism evidence="4 5">
    <name type="scientific">Ulvibacterium marinum</name>
    <dbReference type="NCBI Taxonomy" id="2419782"/>
    <lineage>
        <taxon>Bacteria</taxon>
        <taxon>Pseudomonadati</taxon>
        <taxon>Bacteroidota</taxon>
        <taxon>Flavobacteriia</taxon>
        <taxon>Flavobacteriales</taxon>
        <taxon>Flavobacteriaceae</taxon>
        <taxon>Ulvibacterium</taxon>
    </lineage>
</organism>
<comment type="caution">
    <text evidence="4">The sequence shown here is derived from an EMBL/GenBank/DDBJ whole genome shotgun (WGS) entry which is preliminary data.</text>
</comment>